<keyword evidence="6" id="KW-0648">Protein biosynthesis</keyword>
<name>A0ABP0LLC0_9DINO</name>
<keyword evidence="5" id="KW-0378">Hydrolase</keyword>
<organism evidence="11 12">
    <name type="scientific">Durusdinium trenchii</name>
    <dbReference type="NCBI Taxonomy" id="1381693"/>
    <lineage>
        <taxon>Eukaryota</taxon>
        <taxon>Sar</taxon>
        <taxon>Alveolata</taxon>
        <taxon>Dinophyceae</taxon>
        <taxon>Suessiales</taxon>
        <taxon>Symbiodiniaceae</taxon>
        <taxon>Durusdinium</taxon>
    </lineage>
</organism>
<dbReference type="PROSITE" id="PS51722">
    <property type="entry name" value="G_TR_2"/>
    <property type="match status" value="1"/>
</dbReference>
<dbReference type="InterPro" id="IPR044127">
    <property type="entry name" value="eIF2g_dom_2"/>
</dbReference>
<dbReference type="SUPFAM" id="SSF52540">
    <property type="entry name" value="P-loop containing nucleoside triphosphate hydrolases"/>
    <property type="match status" value="1"/>
</dbReference>
<evidence type="ECO:0000256" key="3">
    <source>
        <dbReference type="ARBA" id="ARBA00022540"/>
    </source>
</evidence>
<keyword evidence="12" id="KW-1185">Reference proteome</keyword>
<evidence type="ECO:0000313" key="11">
    <source>
        <dbReference type="EMBL" id="CAK9039020.1"/>
    </source>
</evidence>
<dbReference type="PANTHER" id="PTHR42854">
    <property type="entry name" value="EUKARYOTIC TRANSLATION INITIATION FACTOR 2 SUBUNIT 3 FAMILY MEMBER"/>
    <property type="match status" value="1"/>
</dbReference>
<evidence type="ECO:0000256" key="7">
    <source>
        <dbReference type="ARBA" id="ARBA00023134"/>
    </source>
</evidence>
<gene>
    <name evidence="11" type="ORF">SCF082_LOCUS22868</name>
</gene>
<dbReference type="InterPro" id="IPR044128">
    <property type="entry name" value="eIF2g_GTP-bd"/>
</dbReference>
<keyword evidence="7" id="KW-0342">GTP-binding</keyword>
<dbReference type="InterPro" id="IPR009001">
    <property type="entry name" value="Transl_elong_EF1A/Init_IF2_C"/>
</dbReference>
<dbReference type="EMBL" id="CAXAMM010016532">
    <property type="protein sequence ID" value="CAK9039020.1"/>
    <property type="molecule type" value="Genomic_DNA"/>
</dbReference>
<evidence type="ECO:0000256" key="8">
    <source>
        <dbReference type="ARBA" id="ARBA00048107"/>
    </source>
</evidence>
<dbReference type="Gene3D" id="3.40.50.300">
    <property type="entry name" value="P-loop containing nucleotide triphosphate hydrolases"/>
    <property type="match status" value="1"/>
</dbReference>
<dbReference type="CDD" id="cd15490">
    <property type="entry name" value="eIF2_gamma_III"/>
    <property type="match status" value="1"/>
</dbReference>
<dbReference type="SUPFAM" id="SSF50465">
    <property type="entry name" value="EF-Tu/eEF-1alpha/eIF2-gamma C-terminal domain"/>
    <property type="match status" value="1"/>
</dbReference>
<evidence type="ECO:0000313" key="12">
    <source>
        <dbReference type="Proteomes" id="UP001642464"/>
    </source>
</evidence>
<dbReference type="Pfam" id="PF09173">
    <property type="entry name" value="eIF2_C"/>
    <property type="match status" value="1"/>
</dbReference>
<dbReference type="GO" id="GO:0003743">
    <property type="term" value="F:translation initiation factor activity"/>
    <property type="evidence" value="ECO:0007669"/>
    <property type="project" value="UniProtKB-KW"/>
</dbReference>
<dbReference type="Gene3D" id="2.40.30.10">
    <property type="entry name" value="Translation factors"/>
    <property type="match status" value="2"/>
</dbReference>
<dbReference type="CDD" id="cd03688">
    <property type="entry name" value="eIF2_gamma_II"/>
    <property type="match status" value="1"/>
</dbReference>
<dbReference type="Proteomes" id="UP001642464">
    <property type="component" value="Unassembled WGS sequence"/>
</dbReference>
<feature type="region of interest" description="Disordered" evidence="9">
    <location>
        <begin position="1"/>
        <end position="27"/>
    </location>
</feature>
<dbReference type="InterPro" id="IPR027417">
    <property type="entry name" value="P-loop_NTPase"/>
</dbReference>
<evidence type="ECO:0000256" key="5">
    <source>
        <dbReference type="ARBA" id="ARBA00022801"/>
    </source>
</evidence>
<dbReference type="InterPro" id="IPR050543">
    <property type="entry name" value="eIF2G"/>
</dbReference>
<reference evidence="11 12" key="1">
    <citation type="submission" date="2024-02" db="EMBL/GenBank/DDBJ databases">
        <authorList>
            <person name="Chen Y."/>
            <person name="Shah S."/>
            <person name="Dougan E. K."/>
            <person name="Thang M."/>
            <person name="Chan C."/>
        </authorList>
    </citation>
    <scope>NUCLEOTIDE SEQUENCE [LARGE SCALE GENOMIC DNA]</scope>
</reference>
<evidence type="ECO:0000256" key="4">
    <source>
        <dbReference type="ARBA" id="ARBA00022741"/>
    </source>
</evidence>
<proteinExistence type="inferred from homology"/>
<dbReference type="EC" id="3.6.5.3" evidence="2"/>
<dbReference type="InterPro" id="IPR015256">
    <property type="entry name" value="eIF2g_C"/>
</dbReference>
<accession>A0ABP0LLC0</accession>
<dbReference type="SUPFAM" id="SSF50447">
    <property type="entry name" value="Translation proteins"/>
    <property type="match status" value="1"/>
</dbReference>
<dbReference type="CDD" id="cd01888">
    <property type="entry name" value="eIF2_gamma"/>
    <property type="match status" value="1"/>
</dbReference>
<dbReference type="InterPro" id="IPR009000">
    <property type="entry name" value="Transl_B-barrel_sf"/>
</dbReference>
<feature type="domain" description="Tr-type G" evidence="10">
    <location>
        <begin position="41"/>
        <end position="294"/>
    </location>
</feature>
<comment type="catalytic activity">
    <reaction evidence="8">
        <text>GTP + H2O = GDP + phosphate + H(+)</text>
        <dbReference type="Rhea" id="RHEA:19669"/>
        <dbReference type="ChEBI" id="CHEBI:15377"/>
        <dbReference type="ChEBI" id="CHEBI:15378"/>
        <dbReference type="ChEBI" id="CHEBI:37565"/>
        <dbReference type="ChEBI" id="CHEBI:43474"/>
        <dbReference type="ChEBI" id="CHEBI:58189"/>
        <dbReference type="EC" id="3.6.5.3"/>
    </reaction>
</comment>
<dbReference type="PANTHER" id="PTHR42854:SF3">
    <property type="entry name" value="EUKARYOTIC TRANSLATION INITIATION FACTOR 2 SUBUNIT 3-RELATED"/>
    <property type="match status" value="1"/>
</dbReference>
<feature type="non-terminal residue" evidence="11">
    <location>
        <position position="1"/>
    </location>
</feature>
<dbReference type="InterPro" id="IPR000795">
    <property type="entry name" value="T_Tr_GTP-bd_dom"/>
</dbReference>
<evidence type="ECO:0000256" key="1">
    <source>
        <dbReference type="ARBA" id="ARBA00007249"/>
    </source>
</evidence>
<keyword evidence="4" id="KW-0547">Nucleotide-binding</keyword>
<keyword evidence="3 11" id="KW-0396">Initiation factor</keyword>
<dbReference type="PRINTS" id="PR00315">
    <property type="entry name" value="ELONGATNFCT"/>
</dbReference>
<sequence>GEGEAAEEAGKEAAGQLAEQDVSKLDPAKLTPLTPEVMSRQATINVGTIGHVAHGKSTVVKSLSGVHTVRFKNELERNITIKLGYANAKIYERKTEGAESNKPGNFVSRGSSTPDVWEDESGTWELRRHVSFVDCPGHDILMATMLNGAAVMDAALLLVAGNESCPQPQTSEHLAAIEIMKLENIIILQNKIDLVKEDAAVAQFDQIRQYVGLRSGVRRLGWKRGGNYPRRCGCAPSGGKYRKRHFTPPRVSVSPFVAGTVADKAPIIPISAVLKYNIDVISEYMVKHIPVPPRDFTSSAHMIVIRSFDVNNPGEDVHNLKGGVAGGSILRGILKVGDEIEVRPGIVSKRSDGTTKCVPITSKVLSLFAEKNQLNYAVPGGLIGVGTKIDPTLTRADRLVGHVLGQRGNLPDVYTEVEINFTLLKRLLGVKTSEGGKAAKVSKLQKNEVLLVNIGSTSTGGKIIAMKGDLAKVQLIDPVCTQQGEKVALSRRVDKHWRLIGWGQIRRGSKTIE</sequence>
<comment type="caution">
    <text evidence="11">The sequence shown here is derived from an EMBL/GenBank/DDBJ whole genome shotgun (WGS) entry which is preliminary data.</text>
</comment>
<dbReference type="InterPro" id="IPR004161">
    <property type="entry name" value="EFTu-like_2"/>
</dbReference>
<evidence type="ECO:0000256" key="6">
    <source>
        <dbReference type="ARBA" id="ARBA00022917"/>
    </source>
</evidence>
<evidence type="ECO:0000256" key="9">
    <source>
        <dbReference type="SAM" id="MobiDB-lite"/>
    </source>
</evidence>
<dbReference type="Pfam" id="PF03144">
    <property type="entry name" value="GTP_EFTU_D2"/>
    <property type="match status" value="1"/>
</dbReference>
<evidence type="ECO:0000259" key="10">
    <source>
        <dbReference type="PROSITE" id="PS51722"/>
    </source>
</evidence>
<evidence type="ECO:0000256" key="2">
    <source>
        <dbReference type="ARBA" id="ARBA00011986"/>
    </source>
</evidence>
<comment type="similarity">
    <text evidence="1">Belongs to the TRAFAC class translation factor GTPase superfamily. Classic translation factor GTPase family. EF-Tu/EF-1A subfamily.</text>
</comment>
<dbReference type="Pfam" id="PF00009">
    <property type="entry name" value="GTP_EFTU"/>
    <property type="match status" value="1"/>
</dbReference>
<protein>
    <recommendedName>
        <fullName evidence="2">protein-synthesizing GTPase</fullName>
        <ecNumber evidence="2">3.6.5.3</ecNumber>
    </recommendedName>
</protein>